<accession>A0A9N9ANI5</accession>
<feature type="non-terminal residue" evidence="1">
    <location>
        <position position="44"/>
    </location>
</feature>
<proteinExistence type="predicted"/>
<evidence type="ECO:0000313" key="2">
    <source>
        <dbReference type="Proteomes" id="UP000789405"/>
    </source>
</evidence>
<sequence length="44" mass="5039">HVLCGISLTLLVYKEGRIGWNVDSATRREIEPELRIVSNIKMEV</sequence>
<protein>
    <submittedName>
        <fullName evidence="1">1290_t:CDS:1</fullName>
    </submittedName>
</protein>
<reference evidence="1" key="1">
    <citation type="submission" date="2021-06" db="EMBL/GenBank/DDBJ databases">
        <authorList>
            <person name="Kallberg Y."/>
            <person name="Tangrot J."/>
            <person name="Rosling A."/>
        </authorList>
    </citation>
    <scope>NUCLEOTIDE SEQUENCE</scope>
    <source>
        <strain evidence="1">MA453B</strain>
    </source>
</reference>
<dbReference type="Proteomes" id="UP000789405">
    <property type="component" value="Unassembled WGS sequence"/>
</dbReference>
<name>A0A9N9ANI5_9GLOM</name>
<dbReference type="EMBL" id="CAJVPY010001856">
    <property type="protein sequence ID" value="CAG8539232.1"/>
    <property type="molecule type" value="Genomic_DNA"/>
</dbReference>
<evidence type="ECO:0000313" key="1">
    <source>
        <dbReference type="EMBL" id="CAG8539232.1"/>
    </source>
</evidence>
<keyword evidence="2" id="KW-1185">Reference proteome</keyword>
<organism evidence="1 2">
    <name type="scientific">Dentiscutata erythropus</name>
    <dbReference type="NCBI Taxonomy" id="1348616"/>
    <lineage>
        <taxon>Eukaryota</taxon>
        <taxon>Fungi</taxon>
        <taxon>Fungi incertae sedis</taxon>
        <taxon>Mucoromycota</taxon>
        <taxon>Glomeromycotina</taxon>
        <taxon>Glomeromycetes</taxon>
        <taxon>Diversisporales</taxon>
        <taxon>Gigasporaceae</taxon>
        <taxon>Dentiscutata</taxon>
    </lineage>
</organism>
<gene>
    <name evidence="1" type="ORF">DERYTH_LOCUS4721</name>
</gene>
<comment type="caution">
    <text evidence="1">The sequence shown here is derived from an EMBL/GenBank/DDBJ whole genome shotgun (WGS) entry which is preliminary data.</text>
</comment>
<dbReference type="AlphaFoldDB" id="A0A9N9ANI5"/>